<evidence type="ECO:0000313" key="6">
    <source>
        <dbReference type="Proteomes" id="UP000262901"/>
    </source>
</evidence>
<dbReference type="Proteomes" id="UP000262901">
    <property type="component" value="Unassembled WGS sequence"/>
</dbReference>
<evidence type="ECO:0000256" key="1">
    <source>
        <dbReference type="SAM" id="Phobius"/>
    </source>
</evidence>
<dbReference type="Proteomes" id="UP000246115">
    <property type="component" value="Chromosome"/>
</dbReference>
<dbReference type="KEGG" id="schj:DDV21_002065"/>
<evidence type="ECO:0000313" key="3">
    <source>
        <dbReference type="EMBL" id="RFU51816.1"/>
    </source>
</evidence>
<reference evidence="2" key="4">
    <citation type="journal article" date="2019" name="Int. J. Syst. Evol. Microbiol.">
        <title>Streptococcus chenjunshii sp. nov. isolated from feces of Tibetan antelopes.</title>
        <authorList>
            <person name="Tian Z."/>
            <person name="Lu S."/>
            <person name="Jin D."/>
            <person name="Yang J."/>
            <person name="Pu J."/>
            <person name="Lai X.H."/>
            <person name="Bai X.N."/>
            <person name="Wu X.M."/>
            <person name="Li J."/>
            <person name="Wang S."/>
            <person name="Xu J."/>
        </authorList>
    </citation>
    <scope>NUCLEOTIDE SEQUENCE</scope>
    <source>
        <strain evidence="2">Z15</strain>
    </source>
</reference>
<accession>A0A346NA95</accession>
<reference evidence="5" key="3">
    <citation type="submission" date="2018-08" db="EMBL/GenBank/DDBJ databases">
        <title>Streptococcus chenjunshii sp. nov., isolated from stools sample of the Tibetan antelope in the Qinghai-Tibet plateau, China.</title>
        <authorList>
            <person name="Tian Z."/>
        </authorList>
    </citation>
    <scope>NUCLEOTIDE SEQUENCE [LARGE SCALE GENOMIC DNA]</scope>
    <source>
        <strain evidence="5">Z15</strain>
    </source>
</reference>
<name>A0A372KPR6_9STRE</name>
<keyword evidence="1" id="KW-0812">Transmembrane</keyword>
<keyword evidence="1" id="KW-0472">Membrane</keyword>
<dbReference type="EMBL" id="QVQZ01000002">
    <property type="protein sequence ID" value="RFU53904.1"/>
    <property type="molecule type" value="Genomic_DNA"/>
</dbReference>
<protein>
    <submittedName>
        <fullName evidence="4">Alkaline shock response membrane anchor protein AmaP</fullName>
    </submittedName>
</protein>
<dbReference type="EMBL" id="QVQY01000002">
    <property type="protein sequence ID" value="RFU51816.1"/>
    <property type="molecule type" value="Genomic_DNA"/>
</dbReference>
<reference evidence="3 7" key="1">
    <citation type="submission" date="2018-08" db="EMBL/GenBank/DDBJ databases">
        <title>Draft genome of Streptococcus sp .nov. Z2.</title>
        <authorList>
            <person name="Tian Z."/>
        </authorList>
    </citation>
    <scope>NUCLEOTIDE SEQUENCE [LARGE SCALE GENOMIC DNA]</scope>
    <source>
        <strain evidence="3 7">Z2</strain>
    </source>
</reference>
<feature type="transmembrane region" description="Helical" evidence="1">
    <location>
        <begin position="57"/>
        <end position="79"/>
    </location>
</feature>
<evidence type="ECO:0000313" key="2">
    <source>
        <dbReference type="EMBL" id="AXQ77940.1"/>
    </source>
</evidence>
<evidence type="ECO:0000313" key="7">
    <source>
        <dbReference type="Proteomes" id="UP000264056"/>
    </source>
</evidence>
<sequence length="191" mass="21400">MNKAAKTVFILLGLLLFLLLGAGAANHVSIASLPDEMEGIGRFFRVGSAAESALSPYLFWLALIFMGLILTFILIIAFYPRTYTEIELADDQPGKLNLKKSALESYVRAIVEAEGIMKSPAVSAKLYKNSFKIRISGKIIPRINITEKLEHLKQEIRTGLDTFFGIQKKINYRIEVSHIDNKRQTAVNRVE</sequence>
<dbReference type="OrthoDB" id="2237420at2"/>
<dbReference type="AlphaFoldDB" id="A0A372KPR6"/>
<dbReference type="NCBIfam" id="NF033218">
    <property type="entry name" value="anchor_AmaP"/>
    <property type="match status" value="1"/>
</dbReference>
<dbReference type="EMBL" id="CP031733">
    <property type="protein sequence ID" value="AXQ77940.1"/>
    <property type="molecule type" value="Genomic_DNA"/>
</dbReference>
<reference evidence="4 6" key="2">
    <citation type="submission" date="2018-08" db="EMBL/GenBank/DDBJ databases">
        <title>Draft genome of Streptococcus sp. nov. Z1.</title>
        <authorList>
            <person name="Tian Z."/>
        </authorList>
    </citation>
    <scope>NUCLEOTIDE SEQUENCE [LARGE SCALE GENOMIC DNA]</scope>
    <source>
        <strain evidence="4">Z1</strain>
        <strain evidence="6">Z1(2018)</strain>
    </source>
</reference>
<accession>A0A372KPR6</accession>
<evidence type="ECO:0000313" key="4">
    <source>
        <dbReference type="EMBL" id="RFU53904.1"/>
    </source>
</evidence>
<evidence type="ECO:0000313" key="5">
    <source>
        <dbReference type="Proteomes" id="UP000246115"/>
    </source>
</evidence>
<proteinExistence type="predicted"/>
<dbReference type="RefSeq" id="WP_116877473.1">
    <property type="nucleotide sequence ID" value="NZ_CP031733.1"/>
</dbReference>
<keyword evidence="7" id="KW-1185">Reference proteome</keyword>
<organism evidence="4 6">
    <name type="scientific">Streptococcus chenjunshii</name>
    <dbReference type="NCBI Taxonomy" id="2173853"/>
    <lineage>
        <taxon>Bacteria</taxon>
        <taxon>Bacillati</taxon>
        <taxon>Bacillota</taxon>
        <taxon>Bacilli</taxon>
        <taxon>Lactobacillales</taxon>
        <taxon>Streptococcaceae</taxon>
        <taxon>Streptococcus</taxon>
    </lineage>
</organism>
<dbReference type="Proteomes" id="UP000264056">
    <property type="component" value="Unassembled WGS sequence"/>
</dbReference>
<keyword evidence="1" id="KW-1133">Transmembrane helix</keyword>
<gene>
    <name evidence="4" type="primary">amaP</name>
    <name evidence="2" type="ORF">DDV21_002065</name>
    <name evidence="3" type="ORF">DDV22_01705</name>
    <name evidence="4" type="ORF">DDV23_02205</name>
</gene>